<dbReference type="PANTHER" id="PTHR31744:SF96">
    <property type="entry name" value="NAC DOMAIN-CONTAINING PROTEIN 21_22"/>
    <property type="match status" value="1"/>
</dbReference>
<dbReference type="AlphaFoldDB" id="S8C3R0"/>
<reference evidence="6 7" key="1">
    <citation type="journal article" date="2013" name="BMC Genomics">
        <title>The miniature genome of a carnivorous plant Genlisea aurea contains a low number of genes and short non-coding sequences.</title>
        <authorList>
            <person name="Leushkin E.V."/>
            <person name="Sutormin R.A."/>
            <person name="Nabieva E.R."/>
            <person name="Penin A.A."/>
            <person name="Kondrashov A.S."/>
            <person name="Logacheva M.D."/>
        </authorList>
    </citation>
    <scope>NUCLEOTIDE SEQUENCE [LARGE SCALE GENOMIC DNA]</scope>
</reference>
<evidence type="ECO:0000256" key="3">
    <source>
        <dbReference type="ARBA" id="ARBA00023163"/>
    </source>
</evidence>
<dbReference type="OrthoDB" id="744205at2759"/>
<feature type="domain" description="NAC" evidence="5">
    <location>
        <begin position="10"/>
        <end position="162"/>
    </location>
</feature>
<dbReference type="EMBL" id="AUSU01008703">
    <property type="protein sequence ID" value="EPS59021.1"/>
    <property type="molecule type" value="Genomic_DNA"/>
</dbReference>
<dbReference type="PANTHER" id="PTHR31744">
    <property type="entry name" value="PROTEIN CUP-SHAPED COTYLEDON 2-RELATED"/>
    <property type="match status" value="1"/>
</dbReference>
<protein>
    <recommendedName>
        <fullName evidence="5">NAC domain-containing protein</fullName>
    </recommendedName>
</protein>
<keyword evidence="7" id="KW-1185">Reference proteome</keyword>
<dbReference type="Pfam" id="PF02365">
    <property type="entry name" value="NAM"/>
    <property type="match status" value="1"/>
</dbReference>
<name>S8C3R0_9LAMI</name>
<dbReference type="InterPro" id="IPR036093">
    <property type="entry name" value="NAC_dom_sf"/>
</dbReference>
<keyword evidence="1" id="KW-0805">Transcription regulation</keyword>
<accession>S8C3R0</accession>
<sequence>MNLAAVEAELPPGFRFHPKDDELICDYLGKWVIGDVRRTPPLIEVDVNNSEPWNFPEIARVGGKDWYFYSRRDRKYATGERTNRATISGYWKATGKDRTIHRKGLLVGSRKTLVFYHGRAPNGRKTDWIMHEFRLHGSLRSDSKLVTLIQQENWVLCRVFYKKRDKNKQEQLPLEQVPCFSSWRPHVENVTEDRFRVRKLPEDKNEFDDGLPVGGLEPSIGFPGDEYSWW</sequence>
<gene>
    <name evidence="6" type="ORF">M569_15790</name>
</gene>
<evidence type="ECO:0000256" key="4">
    <source>
        <dbReference type="ARBA" id="ARBA00023242"/>
    </source>
</evidence>
<dbReference type="InterPro" id="IPR003441">
    <property type="entry name" value="NAC-dom"/>
</dbReference>
<dbReference type="Proteomes" id="UP000015453">
    <property type="component" value="Unassembled WGS sequence"/>
</dbReference>
<keyword evidence="2" id="KW-0238">DNA-binding</keyword>
<organism evidence="6 7">
    <name type="scientific">Genlisea aurea</name>
    <dbReference type="NCBI Taxonomy" id="192259"/>
    <lineage>
        <taxon>Eukaryota</taxon>
        <taxon>Viridiplantae</taxon>
        <taxon>Streptophyta</taxon>
        <taxon>Embryophyta</taxon>
        <taxon>Tracheophyta</taxon>
        <taxon>Spermatophyta</taxon>
        <taxon>Magnoliopsida</taxon>
        <taxon>eudicotyledons</taxon>
        <taxon>Gunneridae</taxon>
        <taxon>Pentapetalae</taxon>
        <taxon>asterids</taxon>
        <taxon>lamiids</taxon>
        <taxon>Lamiales</taxon>
        <taxon>Lentibulariaceae</taxon>
        <taxon>Genlisea</taxon>
    </lineage>
</organism>
<evidence type="ECO:0000256" key="1">
    <source>
        <dbReference type="ARBA" id="ARBA00023015"/>
    </source>
</evidence>
<evidence type="ECO:0000259" key="5">
    <source>
        <dbReference type="PROSITE" id="PS51005"/>
    </source>
</evidence>
<keyword evidence="4" id="KW-0539">Nucleus</keyword>
<evidence type="ECO:0000313" key="6">
    <source>
        <dbReference type="EMBL" id="EPS59021.1"/>
    </source>
</evidence>
<dbReference type="GO" id="GO:0003677">
    <property type="term" value="F:DNA binding"/>
    <property type="evidence" value="ECO:0007669"/>
    <property type="project" value="UniProtKB-KW"/>
</dbReference>
<proteinExistence type="predicted"/>
<dbReference type="PROSITE" id="PS51005">
    <property type="entry name" value="NAC"/>
    <property type="match status" value="1"/>
</dbReference>
<dbReference type="SUPFAM" id="SSF101941">
    <property type="entry name" value="NAC domain"/>
    <property type="match status" value="1"/>
</dbReference>
<evidence type="ECO:0000313" key="7">
    <source>
        <dbReference type="Proteomes" id="UP000015453"/>
    </source>
</evidence>
<dbReference type="Gene3D" id="2.170.150.80">
    <property type="entry name" value="NAC domain"/>
    <property type="match status" value="1"/>
</dbReference>
<dbReference type="GO" id="GO:0006355">
    <property type="term" value="P:regulation of DNA-templated transcription"/>
    <property type="evidence" value="ECO:0007669"/>
    <property type="project" value="InterPro"/>
</dbReference>
<evidence type="ECO:0000256" key="2">
    <source>
        <dbReference type="ARBA" id="ARBA00023125"/>
    </source>
</evidence>
<comment type="caution">
    <text evidence="6">The sequence shown here is derived from an EMBL/GenBank/DDBJ whole genome shotgun (WGS) entry which is preliminary data.</text>
</comment>
<keyword evidence="3" id="KW-0804">Transcription</keyword>